<comment type="caution">
    <text evidence="1">The sequence shown here is derived from an EMBL/GenBank/DDBJ whole genome shotgun (WGS) entry which is preliminary data.</text>
</comment>
<evidence type="ECO:0000313" key="2">
    <source>
        <dbReference type="Proteomes" id="UP000234345"/>
    </source>
</evidence>
<organism evidence="1 2">
    <name type="scientific">Xanthomonas campestris pv. phaseoli</name>
    <dbReference type="NCBI Taxonomy" id="317013"/>
    <lineage>
        <taxon>Bacteria</taxon>
        <taxon>Pseudomonadati</taxon>
        <taxon>Pseudomonadota</taxon>
        <taxon>Gammaproteobacteria</taxon>
        <taxon>Lysobacterales</taxon>
        <taxon>Lysobacteraceae</taxon>
        <taxon>Xanthomonas</taxon>
    </lineage>
</organism>
<accession>A0A7Z7IWA5</accession>
<dbReference type="EMBL" id="OCZC01000043">
    <property type="protein sequence ID" value="SOO22757.1"/>
    <property type="molecule type" value="Genomic_DNA"/>
</dbReference>
<name>A0A7Z7IWA5_XANCH</name>
<dbReference type="Proteomes" id="UP000234345">
    <property type="component" value="Unassembled WGS sequence"/>
</dbReference>
<dbReference type="AlphaFoldDB" id="A0A7Z7IWA5"/>
<reference evidence="1 2" key="1">
    <citation type="submission" date="2017-10" db="EMBL/GenBank/DDBJ databases">
        <authorList>
            <person name="Regsiter A."/>
            <person name="William W."/>
        </authorList>
    </citation>
    <scope>NUCLEOTIDE SEQUENCE [LARGE SCALE GENOMIC DNA]</scope>
    <source>
        <strain evidence="1 2">CFBP6991</strain>
    </source>
</reference>
<sequence length="29" mass="3140">MEAGRSDLWHVGSSCSVLPRPNTGLNELL</sequence>
<protein>
    <submittedName>
        <fullName evidence="1">Uncharacterized protein</fullName>
    </submittedName>
</protein>
<gene>
    <name evidence="1" type="ORF">XFF6991_150521</name>
</gene>
<proteinExistence type="predicted"/>
<evidence type="ECO:0000313" key="1">
    <source>
        <dbReference type="EMBL" id="SOO22757.1"/>
    </source>
</evidence>